<accession>A0ABS6C715</accession>
<dbReference type="Pfam" id="PF01408">
    <property type="entry name" value="GFO_IDH_MocA"/>
    <property type="match status" value="1"/>
</dbReference>
<gene>
    <name evidence="3" type="ORF">KN815_00490</name>
</gene>
<evidence type="ECO:0000313" key="3">
    <source>
        <dbReference type="EMBL" id="MBU3862649.1"/>
    </source>
</evidence>
<feature type="domain" description="Gfo/Idh/MocA-like oxidoreductase N-terminal" evidence="2">
    <location>
        <begin position="7"/>
        <end position="113"/>
    </location>
</feature>
<dbReference type="Proteomes" id="UP000720508">
    <property type="component" value="Unassembled WGS sequence"/>
</dbReference>
<keyword evidence="4" id="KW-1185">Reference proteome</keyword>
<organism evidence="3 4">
    <name type="scientific">Streptomyces niphimycinicus</name>
    <dbReference type="NCBI Taxonomy" id="2842201"/>
    <lineage>
        <taxon>Bacteria</taxon>
        <taxon>Bacillati</taxon>
        <taxon>Actinomycetota</taxon>
        <taxon>Actinomycetes</taxon>
        <taxon>Kitasatosporales</taxon>
        <taxon>Streptomycetaceae</taxon>
        <taxon>Streptomyces</taxon>
    </lineage>
</organism>
<dbReference type="InterPro" id="IPR000683">
    <property type="entry name" value="Gfo/Idh/MocA-like_OxRdtase_N"/>
</dbReference>
<evidence type="ECO:0000313" key="4">
    <source>
        <dbReference type="Proteomes" id="UP000720508"/>
    </source>
</evidence>
<reference evidence="3 4" key="1">
    <citation type="submission" date="2021-06" db="EMBL/GenBank/DDBJ databases">
        <authorList>
            <person name="Pan X."/>
        </authorList>
    </citation>
    <scope>NUCLEOTIDE SEQUENCE [LARGE SCALE GENOMIC DNA]</scope>
    <source>
        <strain evidence="3 4">4503</strain>
    </source>
</reference>
<evidence type="ECO:0000256" key="1">
    <source>
        <dbReference type="SAM" id="MobiDB-lite"/>
    </source>
</evidence>
<sequence>MVTTPLRISLVGLGVAGRLHRSILGRMGARLTVVDPQQERAGEAPSWPSVDAMPTAAVAGTDVWSVCCPTADHLGVLRRILARQPSARVVLEKPACASAEVDDFRQLLASHPTARVVVIDQYAHARALDALGTTLAAHEPGRPVPQRVRVAFTKDRAADIAAGRFVDRDYGVLGYEWLHMLAVLRRVLPAPANTAYLTGDVGESLLRASYHPEFHTTALEERTVLASGTTLEMYSSILEPYVSDAPAPRDTSRWLPPGAARADRGRYVCMQAGETHARVDLDPVIAPGGWSLPRNTHRLTVRRSGELVEDRLITDSPLETAIRRGIDTLTGEAPVGAPDPGPLLRISRLADRLRGPADANGPAPTAASAGGDPLEAGHPAPASPRAHRPHRVGPGHPHLSPAPSTP</sequence>
<feature type="region of interest" description="Disordered" evidence="1">
    <location>
        <begin position="354"/>
        <end position="406"/>
    </location>
</feature>
<proteinExistence type="predicted"/>
<dbReference type="RefSeq" id="WP_216339042.1">
    <property type="nucleotide sequence ID" value="NZ_JAHLEM010000004.1"/>
</dbReference>
<protein>
    <submittedName>
        <fullName evidence="3">Gfo/Idh/MocA family oxidoreductase</fullName>
    </submittedName>
</protein>
<name>A0ABS6C715_9ACTN</name>
<evidence type="ECO:0000259" key="2">
    <source>
        <dbReference type="Pfam" id="PF01408"/>
    </source>
</evidence>
<comment type="caution">
    <text evidence="3">The sequence shown here is derived from an EMBL/GenBank/DDBJ whole genome shotgun (WGS) entry which is preliminary data.</text>
</comment>
<dbReference type="EMBL" id="JAHLEM010000004">
    <property type="protein sequence ID" value="MBU3862649.1"/>
    <property type="molecule type" value="Genomic_DNA"/>
</dbReference>